<evidence type="ECO:0000313" key="2">
    <source>
        <dbReference type="Proteomes" id="UP001196413"/>
    </source>
</evidence>
<dbReference type="Proteomes" id="UP001196413">
    <property type="component" value="Unassembled WGS sequence"/>
</dbReference>
<comment type="caution">
    <text evidence="1">The sequence shown here is derived from an EMBL/GenBank/DDBJ whole genome shotgun (WGS) entry which is preliminary data.</text>
</comment>
<protein>
    <submittedName>
        <fullName evidence="1">Uncharacterized protein</fullName>
    </submittedName>
</protein>
<sequence length="372" mass="43838">MSFFFTRLTDVSCPHPSMEDNQLRDFGALPRYMNCTLVDGHPIIRNYMTRYQPIAASHSHNPDKYIRDLSSRYVGINVEKEYLRYHPRSFLVADIVESNLADGIRLPAHPGIAAAEIADLARFRAVPEEQRLFMLKYFRYDMLSNRQNRSGISVPRHLERARRVTGILFLSDSLLMHVEMLKLSNALLERFSTTQGVEDMIAIINRCSYEELDIRHCVLAWGHDLIVYLKNDAVDAAGRTICVLLHLHEAFERKKLFFEQEGYRKRNAPQFWLITIPEVGYFAQQFKVFNKTVRFFTAFREDFHLLDWALLVKSDCSANTLQNLFTKEAVERRFRQLFELCRHELDLTFCQFQEEKSQERLKSWRNKDYDCI</sequence>
<keyword evidence="2" id="KW-1185">Reference proteome</keyword>
<gene>
    <name evidence="1" type="ORF">KIN20_019844</name>
</gene>
<accession>A0AAD5N5W6</accession>
<organism evidence="1 2">
    <name type="scientific">Parelaphostrongylus tenuis</name>
    <name type="common">Meningeal worm</name>
    <dbReference type="NCBI Taxonomy" id="148309"/>
    <lineage>
        <taxon>Eukaryota</taxon>
        <taxon>Metazoa</taxon>
        <taxon>Ecdysozoa</taxon>
        <taxon>Nematoda</taxon>
        <taxon>Chromadorea</taxon>
        <taxon>Rhabditida</taxon>
        <taxon>Rhabditina</taxon>
        <taxon>Rhabditomorpha</taxon>
        <taxon>Strongyloidea</taxon>
        <taxon>Metastrongylidae</taxon>
        <taxon>Parelaphostrongylus</taxon>
    </lineage>
</organism>
<dbReference type="EMBL" id="JAHQIW010003959">
    <property type="protein sequence ID" value="KAJ1360784.1"/>
    <property type="molecule type" value="Genomic_DNA"/>
</dbReference>
<name>A0AAD5N5W6_PARTN</name>
<evidence type="ECO:0000313" key="1">
    <source>
        <dbReference type="EMBL" id="KAJ1360784.1"/>
    </source>
</evidence>
<reference evidence="1" key="1">
    <citation type="submission" date="2021-06" db="EMBL/GenBank/DDBJ databases">
        <title>Parelaphostrongylus tenuis whole genome reference sequence.</title>
        <authorList>
            <person name="Garwood T.J."/>
            <person name="Larsen P.A."/>
            <person name="Fountain-Jones N.M."/>
            <person name="Garbe J.R."/>
            <person name="Macchietto M.G."/>
            <person name="Kania S.A."/>
            <person name="Gerhold R.W."/>
            <person name="Richards J.E."/>
            <person name="Wolf T.M."/>
        </authorList>
    </citation>
    <scope>NUCLEOTIDE SEQUENCE</scope>
    <source>
        <strain evidence="1">MNPRO001-30</strain>
        <tissue evidence="1">Meninges</tissue>
    </source>
</reference>
<dbReference type="AlphaFoldDB" id="A0AAD5N5W6"/>
<proteinExistence type="predicted"/>